<sequence>MKASGGDRLAVVATVVPTGDASLTPSVSHLDNQIKSAVKFSIDGLQHQELCGVDETTAVSAASYSSMRSNLQPRSGRTLTGSVSSRTLARYVMGLQSRVFPTSVHGRNMGPRSSPSSTSTEAWEKSGVFFTKSRWKPTGSLGLNRMVYSICPLGPSSMSFAPFFPQKPEKMVVPTGVSWRHNRVEEHQHLVLKSNTSTRPSRITDIKPLLSWTVCVSLP</sequence>
<dbReference type="AlphaFoldDB" id="A0A4Z2EYU4"/>
<evidence type="ECO:0000313" key="2">
    <source>
        <dbReference type="Proteomes" id="UP000314294"/>
    </source>
</evidence>
<evidence type="ECO:0000313" key="1">
    <source>
        <dbReference type="EMBL" id="TNN33943.1"/>
    </source>
</evidence>
<dbReference type="EMBL" id="SRLO01002081">
    <property type="protein sequence ID" value="TNN33943.1"/>
    <property type="molecule type" value="Genomic_DNA"/>
</dbReference>
<gene>
    <name evidence="1" type="ORF">EYF80_055894</name>
</gene>
<organism evidence="1 2">
    <name type="scientific">Liparis tanakae</name>
    <name type="common">Tanaka's snailfish</name>
    <dbReference type="NCBI Taxonomy" id="230148"/>
    <lineage>
        <taxon>Eukaryota</taxon>
        <taxon>Metazoa</taxon>
        <taxon>Chordata</taxon>
        <taxon>Craniata</taxon>
        <taxon>Vertebrata</taxon>
        <taxon>Euteleostomi</taxon>
        <taxon>Actinopterygii</taxon>
        <taxon>Neopterygii</taxon>
        <taxon>Teleostei</taxon>
        <taxon>Neoteleostei</taxon>
        <taxon>Acanthomorphata</taxon>
        <taxon>Eupercaria</taxon>
        <taxon>Perciformes</taxon>
        <taxon>Cottioidei</taxon>
        <taxon>Cottales</taxon>
        <taxon>Liparidae</taxon>
        <taxon>Liparis</taxon>
    </lineage>
</organism>
<name>A0A4Z2EYU4_9TELE</name>
<comment type="caution">
    <text evidence="1">The sequence shown here is derived from an EMBL/GenBank/DDBJ whole genome shotgun (WGS) entry which is preliminary data.</text>
</comment>
<reference evidence="1 2" key="1">
    <citation type="submission" date="2019-03" db="EMBL/GenBank/DDBJ databases">
        <title>First draft genome of Liparis tanakae, snailfish: a comprehensive survey of snailfish specific genes.</title>
        <authorList>
            <person name="Kim W."/>
            <person name="Song I."/>
            <person name="Jeong J.-H."/>
            <person name="Kim D."/>
            <person name="Kim S."/>
            <person name="Ryu S."/>
            <person name="Song J.Y."/>
            <person name="Lee S.K."/>
        </authorList>
    </citation>
    <scope>NUCLEOTIDE SEQUENCE [LARGE SCALE GENOMIC DNA]</scope>
    <source>
        <tissue evidence="1">Muscle</tissue>
    </source>
</reference>
<dbReference type="Proteomes" id="UP000314294">
    <property type="component" value="Unassembled WGS sequence"/>
</dbReference>
<keyword evidence="2" id="KW-1185">Reference proteome</keyword>
<accession>A0A4Z2EYU4</accession>
<proteinExistence type="predicted"/>
<protein>
    <submittedName>
        <fullName evidence="1">Uncharacterized protein</fullName>
    </submittedName>
</protein>